<dbReference type="Proteomes" id="UP000255139">
    <property type="component" value="Unassembled WGS sequence"/>
</dbReference>
<dbReference type="PANTHER" id="PTHR34406:SF1">
    <property type="entry name" value="PROTEIN YCEI"/>
    <property type="match status" value="1"/>
</dbReference>
<gene>
    <name evidence="2" type="ORF">NCTC12714_01489</name>
</gene>
<keyword evidence="3" id="KW-1185">Reference proteome</keyword>
<dbReference type="InterPro" id="IPR007372">
    <property type="entry name" value="Lipid/polyisoprenoid-bd_YceI"/>
</dbReference>
<dbReference type="EMBL" id="UGJE01000002">
    <property type="protein sequence ID" value="STQ86678.1"/>
    <property type="molecule type" value="Genomic_DNA"/>
</dbReference>
<evidence type="ECO:0000313" key="2">
    <source>
        <dbReference type="EMBL" id="STQ86678.1"/>
    </source>
</evidence>
<dbReference type="Gene3D" id="2.40.128.110">
    <property type="entry name" value="Lipid/polyisoprenoid-binding, YceI-like"/>
    <property type="match status" value="1"/>
</dbReference>
<proteinExistence type="predicted"/>
<reference evidence="2 3" key="1">
    <citation type="submission" date="2018-06" db="EMBL/GenBank/DDBJ databases">
        <authorList>
            <consortium name="Pathogen Informatics"/>
            <person name="Doyle S."/>
        </authorList>
    </citation>
    <scope>NUCLEOTIDE SEQUENCE [LARGE SCALE GENOMIC DNA]</scope>
    <source>
        <strain evidence="2 3">NCTC12714</strain>
    </source>
</reference>
<accession>A0A377PUN3</accession>
<feature type="domain" description="Lipid/polyisoprenoid-binding YceI-like" evidence="1">
    <location>
        <begin position="29"/>
        <end position="255"/>
    </location>
</feature>
<name>A0A377PUN3_9HELI</name>
<dbReference type="PANTHER" id="PTHR34406">
    <property type="entry name" value="PROTEIN YCEI"/>
    <property type="match status" value="1"/>
</dbReference>
<protein>
    <submittedName>
        <fullName evidence="2">Protein yceI</fullName>
    </submittedName>
</protein>
<organism evidence="2 3">
    <name type="scientific">Helicobacter muridarum</name>
    <dbReference type="NCBI Taxonomy" id="216"/>
    <lineage>
        <taxon>Bacteria</taxon>
        <taxon>Pseudomonadati</taxon>
        <taxon>Campylobacterota</taxon>
        <taxon>Epsilonproteobacteria</taxon>
        <taxon>Campylobacterales</taxon>
        <taxon>Helicobacteraceae</taxon>
        <taxon>Helicobacter</taxon>
    </lineage>
</organism>
<dbReference type="SUPFAM" id="SSF101874">
    <property type="entry name" value="YceI-like"/>
    <property type="match status" value="1"/>
</dbReference>
<sequence length="256" mass="28879">MIRRIYQYILILSMPLQIAFGAQDYKNNEYFIDKAHSSVSFGVKHLSVADSIGIFEDFDGRLFFENGVIKKLQGQAAINSINTFNPGRDSDLQDSNFFSHSKAFLESISFNDNVLLAKLTINNITKEVSFKASIIGPIRNPSLYKQKNKPQDVLKNPILDKDFTSNMQLQSSKNNSYIKQKLYSKTIDSTNNTLVNPMLEDAANSDCGCYASYGDNVLGIELFGKINRFDFNIASNTPKEWLGDIVWIKIILEASQ</sequence>
<dbReference type="SMART" id="SM00867">
    <property type="entry name" value="YceI"/>
    <property type="match status" value="1"/>
</dbReference>
<evidence type="ECO:0000313" key="3">
    <source>
        <dbReference type="Proteomes" id="UP000255139"/>
    </source>
</evidence>
<dbReference type="InterPro" id="IPR036761">
    <property type="entry name" value="TTHA0802/YceI-like_sf"/>
</dbReference>
<dbReference type="RefSeq" id="WP_233708875.1">
    <property type="nucleotide sequence ID" value="NZ_FZML01000019.1"/>
</dbReference>
<evidence type="ECO:0000259" key="1">
    <source>
        <dbReference type="SMART" id="SM00867"/>
    </source>
</evidence>
<dbReference type="Pfam" id="PF04264">
    <property type="entry name" value="YceI"/>
    <property type="match status" value="1"/>
</dbReference>
<dbReference type="AlphaFoldDB" id="A0A377PUN3"/>